<dbReference type="GO" id="GO:1990189">
    <property type="term" value="F:protein N-terminal-serine acetyltransferase activity"/>
    <property type="evidence" value="ECO:0007669"/>
    <property type="project" value="TreeGrafter"/>
</dbReference>
<dbReference type="InterPro" id="IPR000182">
    <property type="entry name" value="GNAT_dom"/>
</dbReference>
<dbReference type="Pfam" id="PF13302">
    <property type="entry name" value="Acetyltransf_3"/>
    <property type="match status" value="1"/>
</dbReference>
<dbReference type="CDD" id="cd04301">
    <property type="entry name" value="NAT_SF"/>
    <property type="match status" value="1"/>
</dbReference>
<organism evidence="2 3">
    <name type="scientific">Leuconostoc carnosum</name>
    <dbReference type="NCBI Taxonomy" id="1252"/>
    <lineage>
        <taxon>Bacteria</taxon>
        <taxon>Bacillati</taxon>
        <taxon>Bacillota</taxon>
        <taxon>Bacilli</taxon>
        <taxon>Lactobacillales</taxon>
        <taxon>Lactobacillaceae</taxon>
        <taxon>Leuconostoc</taxon>
    </lineage>
</organism>
<dbReference type="SUPFAM" id="SSF55729">
    <property type="entry name" value="Acyl-CoA N-acyltransferases (Nat)"/>
    <property type="match status" value="1"/>
</dbReference>
<dbReference type="EMBL" id="CP042374">
    <property type="protein sequence ID" value="QEA32735.1"/>
    <property type="molecule type" value="Genomic_DNA"/>
</dbReference>
<reference evidence="2 3" key="1">
    <citation type="submission" date="2019-06" db="EMBL/GenBank/DDBJ databases">
        <title>Genome analyses of bacteria isolated from kimchi.</title>
        <authorList>
            <person name="Lee S."/>
            <person name="Ahn S."/>
            <person name="Roh S."/>
        </authorList>
    </citation>
    <scope>NUCLEOTIDE SEQUENCE [LARGE SCALE GENOMIC DNA]</scope>
    <source>
        <strain evidence="2 3">CBA3620</strain>
    </source>
</reference>
<protein>
    <submittedName>
        <fullName evidence="2">GNAT family N-acetyltransferase</fullName>
    </submittedName>
</protein>
<evidence type="ECO:0000313" key="2">
    <source>
        <dbReference type="EMBL" id="QEA32735.1"/>
    </source>
</evidence>
<dbReference type="Gene3D" id="3.40.630.30">
    <property type="match status" value="1"/>
</dbReference>
<dbReference type="OMA" id="SQWLAWP"/>
<dbReference type="GO" id="GO:0005737">
    <property type="term" value="C:cytoplasm"/>
    <property type="evidence" value="ECO:0007669"/>
    <property type="project" value="TreeGrafter"/>
</dbReference>
<dbReference type="GeneID" id="61186211"/>
<dbReference type="PANTHER" id="PTHR43441:SF11">
    <property type="entry name" value="RIBOSOMAL-PROTEIN-SERINE ACETYLTRANSFERASE"/>
    <property type="match status" value="1"/>
</dbReference>
<dbReference type="PROSITE" id="PS51186">
    <property type="entry name" value="GNAT"/>
    <property type="match status" value="1"/>
</dbReference>
<evidence type="ECO:0000313" key="3">
    <source>
        <dbReference type="Proteomes" id="UP000321332"/>
    </source>
</evidence>
<gene>
    <name evidence="2" type="ORF">FGL89_00560</name>
</gene>
<evidence type="ECO:0000259" key="1">
    <source>
        <dbReference type="PROSITE" id="PS51186"/>
    </source>
</evidence>
<dbReference type="RefSeq" id="WP_014974395.1">
    <property type="nucleotide sequence ID" value="NZ_CP042374.1"/>
</dbReference>
<accession>A0AAE6M1L3</accession>
<sequence length="180" mass="20620">MFTFDTFFINHLNIALVFPETSHAKPLFDAINQDRDDLSRWMPWAKTTQSIDDEIKFINYARIQNAKSTLFELVIVANNQAVGMIDLHHISPTNKTAELGYWLASQYQGKGIISESVNRLVAFAFNQLNLHKIILQADSENDKSIAVAQRLGFKHEGSLKDQITYQNQFKTLEVFAKFSH</sequence>
<dbReference type="GO" id="GO:0008999">
    <property type="term" value="F:protein-N-terminal-alanine acetyltransferase activity"/>
    <property type="evidence" value="ECO:0007669"/>
    <property type="project" value="TreeGrafter"/>
</dbReference>
<dbReference type="Proteomes" id="UP000321332">
    <property type="component" value="Chromosome"/>
</dbReference>
<dbReference type="InterPro" id="IPR016181">
    <property type="entry name" value="Acyl_CoA_acyltransferase"/>
</dbReference>
<dbReference type="PANTHER" id="PTHR43441">
    <property type="entry name" value="RIBOSOMAL-PROTEIN-SERINE ACETYLTRANSFERASE"/>
    <property type="match status" value="1"/>
</dbReference>
<proteinExistence type="predicted"/>
<feature type="domain" description="N-acetyltransferase" evidence="1">
    <location>
        <begin position="26"/>
        <end position="170"/>
    </location>
</feature>
<dbReference type="InterPro" id="IPR051908">
    <property type="entry name" value="Ribosomal_N-acetyltransferase"/>
</dbReference>
<name>A0AAE6M1L3_LEUCA</name>
<dbReference type="AlphaFoldDB" id="A0AAE6M1L3"/>